<organism evidence="1 2">
    <name type="scientific">Rubroshorea leprosula</name>
    <dbReference type="NCBI Taxonomy" id="152421"/>
    <lineage>
        <taxon>Eukaryota</taxon>
        <taxon>Viridiplantae</taxon>
        <taxon>Streptophyta</taxon>
        <taxon>Embryophyta</taxon>
        <taxon>Tracheophyta</taxon>
        <taxon>Spermatophyta</taxon>
        <taxon>Magnoliopsida</taxon>
        <taxon>eudicotyledons</taxon>
        <taxon>Gunneridae</taxon>
        <taxon>Pentapetalae</taxon>
        <taxon>rosids</taxon>
        <taxon>malvids</taxon>
        <taxon>Malvales</taxon>
        <taxon>Dipterocarpaceae</taxon>
        <taxon>Rubroshorea</taxon>
    </lineage>
</organism>
<protein>
    <submittedName>
        <fullName evidence="1">Uncharacterized protein</fullName>
    </submittedName>
</protein>
<proteinExistence type="predicted"/>
<evidence type="ECO:0000313" key="2">
    <source>
        <dbReference type="Proteomes" id="UP001054252"/>
    </source>
</evidence>
<dbReference type="AlphaFoldDB" id="A0AAV5MV09"/>
<sequence>MSAGGVGNRTRLIGAGAWIASDKLLLCVKRTLFGNRHAMAVLLAAAPTSSIQWPRYSA</sequence>
<accession>A0AAV5MV09</accession>
<dbReference type="EMBL" id="BPVZ01000680">
    <property type="protein sequence ID" value="GKV52357.1"/>
    <property type="molecule type" value="Genomic_DNA"/>
</dbReference>
<keyword evidence="2" id="KW-1185">Reference proteome</keyword>
<gene>
    <name evidence="1" type="ORF">SLEP1_g58945</name>
</gene>
<comment type="caution">
    <text evidence="1">The sequence shown here is derived from an EMBL/GenBank/DDBJ whole genome shotgun (WGS) entry which is preliminary data.</text>
</comment>
<name>A0AAV5MV09_9ROSI</name>
<dbReference type="Proteomes" id="UP001054252">
    <property type="component" value="Unassembled WGS sequence"/>
</dbReference>
<reference evidence="1 2" key="1">
    <citation type="journal article" date="2021" name="Commun. Biol.">
        <title>The genome of Shorea leprosula (Dipterocarpaceae) highlights the ecological relevance of drought in aseasonal tropical rainforests.</title>
        <authorList>
            <person name="Ng K.K.S."/>
            <person name="Kobayashi M.J."/>
            <person name="Fawcett J.A."/>
            <person name="Hatakeyama M."/>
            <person name="Paape T."/>
            <person name="Ng C.H."/>
            <person name="Ang C.C."/>
            <person name="Tnah L.H."/>
            <person name="Lee C.T."/>
            <person name="Nishiyama T."/>
            <person name="Sese J."/>
            <person name="O'Brien M.J."/>
            <person name="Copetti D."/>
            <person name="Mohd Noor M.I."/>
            <person name="Ong R.C."/>
            <person name="Putra M."/>
            <person name="Sireger I.Z."/>
            <person name="Indrioko S."/>
            <person name="Kosugi Y."/>
            <person name="Izuno A."/>
            <person name="Isagi Y."/>
            <person name="Lee S.L."/>
            <person name="Shimizu K.K."/>
        </authorList>
    </citation>
    <scope>NUCLEOTIDE SEQUENCE [LARGE SCALE GENOMIC DNA]</scope>
    <source>
        <strain evidence="1">214</strain>
    </source>
</reference>
<evidence type="ECO:0000313" key="1">
    <source>
        <dbReference type="EMBL" id="GKV52357.1"/>
    </source>
</evidence>